<dbReference type="AlphaFoldDB" id="A0A9N9V9K6"/>
<organism evidence="1 2">
    <name type="scientific">Clonostachys rhizophaga</name>
    <dbReference type="NCBI Taxonomy" id="160324"/>
    <lineage>
        <taxon>Eukaryota</taxon>
        <taxon>Fungi</taxon>
        <taxon>Dikarya</taxon>
        <taxon>Ascomycota</taxon>
        <taxon>Pezizomycotina</taxon>
        <taxon>Sordariomycetes</taxon>
        <taxon>Hypocreomycetidae</taxon>
        <taxon>Hypocreales</taxon>
        <taxon>Bionectriaceae</taxon>
        <taxon>Clonostachys</taxon>
    </lineage>
</organism>
<keyword evidence="2" id="KW-1185">Reference proteome</keyword>
<dbReference type="EMBL" id="CABFNQ020000533">
    <property type="protein sequence ID" value="CAH0018553.1"/>
    <property type="molecule type" value="Genomic_DNA"/>
</dbReference>
<dbReference type="Proteomes" id="UP000696573">
    <property type="component" value="Unassembled WGS sequence"/>
</dbReference>
<sequence>MKTYIPIPNFSTPPPADGPLDLGHILHDLTYSSIAAPLNKEGHVAIPDRLQPDKKEGFNLSRKELLSGEFGIFAKFLAMFGVGAEAPSSYRKSADDILTVDALETITFSPQREYIEKSMSDHRVKSRMMACQYREPVFMVTGMKMARGASLQSDLHEVDGKSPFGFCSPQGAWDLDIPFVGGGGAGNHAGKSLDSSTDFILALRLKKIFYREGKMLTKEYHKVATIMDHITGEMYSAELESSDDDVGLQDVPFGKDMVLAGGNTHDEDELCYLAFPKGV</sequence>
<accession>A0A9N9V9K6</accession>
<evidence type="ECO:0000313" key="1">
    <source>
        <dbReference type="EMBL" id="CAH0018553.1"/>
    </source>
</evidence>
<protein>
    <submittedName>
        <fullName evidence="1">Uncharacterized protein</fullName>
    </submittedName>
</protein>
<comment type="caution">
    <text evidence="1">The sequence shown here is derived from an EMBL/GenBank/DDBJ whole genome shotgun (WGS) entry which is preliminary data.</text>
</comment>
<gene>
    <name evidence="1" type="ORF">CRHIZ90672A_00009238</name>
</gene>
<evidence type="ECO:0000313" key="2">
    <source>
        <dbReference type="Proteomes" id="UP000696573"/>
    </source>
</evidence>
<name>A0A9N9V9K6_9HYPO</name>
<dbReference type="OrthoDB" id="4500473at2759"/>
<reference evidence="1" key="1">
    <citation type="submission" date="2021-10" db="EMBL/GenBank/DDBJ databases">
        <authorList>
            <person name="Piombo E."/>
        </authorList>
    </citation>
    <scope>NUCLEOTIDE SEQUENCE</scope>
</reference>
<proteinExistence type="predicted"/>